<evidence type="ECO:0000259" key="3">
    <source>
        <dbReference type="PROSITE" id="PS51201"/>
    </source>
</evidence>
<dbReference type="PATRIC" id="fig|891968.3.peg.1017"/>
<keyword evidence="1" id="KW-0813">Transport</keyword>
<dbReference type="PROSITE" id="PS51201">
    <property type="entry name" value="RCK_N"/>
    <property type="match status" value="2"/>
</dbReference>
<dbReference type="PANTHER" id="PTHR43833">
    <property type="entry name" value="POTASSIUM CHANNEL PROTEIN 2-RELATED-RELATED"/>
    <property type="match status" value="1"/>
</dbReference>
<dbReference type="PANTHER" id="PTHR43833:SF5">
    <property type="entry name" value="TRK SYSTEM POTASSIUM UPTAKE PROTEIN TRKA"/>
    <property type="match status" value="1"/>
</dbReference>
<accession>I4BWK3</accession>
<evidence type="ECO:0000256" key="1">
    <source>
        <dbReference type="ARBA" id="ARBA00022448"/>
    </source>
</evidence>
<protein>
    <submittedName>
        <fullName evidence="5">K+ transport system, NAD-binding component</fullName>
    </submittedName>
</protein>
<dbReference type="EMBL" id="CP003198">
    <property type="protein sequence ID" value="AFM21660.1"/>
    <property type="molecule type" value="Genomic_DNA"/>
</dbReference>
<dbReference type="Gene3D" id="3.30.70.1450">
    <property type="entry name" value="Regulator of K+ conductance, C-terminal domain"/>
    <property type="match status" value="2"/>
</dbReference>
<dbReference type="Gene3D" id="3.40.50.720">
    <property type="entry name" value="NAD(P)-binding Rossmann-like Domain"/>
    <property type="match status" value="2"/>
</dbReference>
<proteinExistence type="predicted"/>
<dbReference type="PROSITE" id="PS51202">
    <property type="entry name" value="RCK_C"/>
    <property type="match status" value="2"/>
</dbReference>
<feature type="domain" description="RCK N-terminal" evidence="3">
    <location>
        <begin position="1"/>
        <end position="117"/>
    </location>
</feature>
<dbReference type="STRING" id="891968.Anamo_1035"/>
<reference evidence="6" key="1">
    <citation type="journal article" date="2013" name="Stand. Genomic Sci.">
        <title>Complete genome sequence of the moderate thermophile Anaerobaculum mobile type strain (NGA(T)).</title>
        <authorList>
            <person name="Mavromatis K."/>
            <person name="Stackebrandt E."/>
            <person name="Held B."/>
            <person name="Lapidus A."/>
            <person name="Nolan M."/>
            <person name="Lucas S."/>
            <person name="Hammon N."/>
            <person name="Deshpande S."/>
            <person name="Cheng J.F."/>
            <person name="Tapia R."/>
            <person name="Goodwin L.A."/>
            <person name="Pitluck S."/>
            <person name="Liolios K."/>
            <person name="Pagani I."/>
            <person name="Ivanova N."/>
            <person name="Mikhailova N."/>
            <person name="Huntemann M."/>
            <person name="Pati A."/>
            <person name="Chen A."/>
            <person name="Palaniappan K."/>
            <person name="Land M."/>
            <person name="Rohde M."/>
            <person name="Spring S."/>
            <person name="Goker M."/>
            <person name="Woyke T."/>
            <person name="Detter J.C."/>
            <person name="Bristow J."/>
            <person name="Eisen J.A."/>
            <person name="Markowitz V."/>
            <person name="Hugenholtz P."/>
            <person name="Klenk H.P."/>
            <person name="Kyrpides N.C."/>
        </authorList>
    </citation>
    <scope>NUCLEOTIDE SEQUENCE</scope>
    <source>
        <strain evidence="6">ATCC BAA-54 / DSM 13181 / NGA</strain>
    </source>
</reference>
<evidence type="ECO:0000259" key="4">
    <source>
        <dbReference type="PROSITE" id="PS51202"/>
    </source>
</evidence>
<dbReference type="NCBIfam" id="NF007031">
    <property type="entry name" value="PRK09496.1-2"/>
    <property type="match status" value="1"/>
</dbReference>
<dbReference type="Pfam" id="PF02254">
    <property type="entry name" value="TrkA_N"/>
    <property type="match status" value="2"/>
</dbReference>
<dbReference type="InterPro" id="IPR036721">
    <property type="entry name" value="RCK_C_sf"/>
</dbReference>
<feature type="domain" description="RCK N-terminal" evidence="3">
    <location>
        <begin position="228"/>
        <end position="347"/>
    </location>
</feature>
<evidence type="ECO:0000313" key="6">
    <source>
        <dbReference type="Proteomes" id="UP000006061"/>
    </source>
</evidence>
<gene>
    <name evidence="5" type="ordered locus">Anamo_1035</name>
</gene>
<dbReference type="InterPro" id="IPR036291">
    <property type="entry name" value="NAD(P)-bd_dom_sf"/>
</dbReference>
<dbReference type="SUPFAM" id="SSF51735">
    <property type="entry name" value="NAD(P)-binding Rossmann-fold domains"/>
    <property type="match status" value="2"/>
</dbReference>
<feature type="domain" description="RCK C-terminal" evidence="4">
    <location>
        <begin position="137"/>
        <end position="222"/>
    </location>
</feature>
<keyword evidence="6" id="KW-1185">Reference proteome</keyword>
<evidence type="ECO:0000256" key="2">
    <source>
        <dbReference type="ARBA" id="ARBA00023065"/>
    </source>
</evidence>
<name>I4BWK3_ACEMN</name>
<keyword evidence="2" id="KW-0406">Ion transport</keyword>
<evidence type="ECO:0000313" key="5">
    <source>
        <dbReference type="EMBL" id="AFM21660.1"/>
    </source>
</evidence>
<dbReference type="GO" id="GO:0008324">
    <property type="term" value="F:monoatomic cation transmembrane transporter activity"/>
    <property type="evidence" value="ECO:0007669"/>
    <property type="project" value="InterPro"/>
</dbReference>
<organism evidence="5 6">
    <name type="scientific">Acetomicrobium mobile (strain ATCC BAA-54 / DSM 13181 / JCM 12221 / NGA)</name>
    <name type="common">Anaerobaculum mobile</name>
    <dbReference type="NCBI Taxonomy" id="891968"/>
    <lineage>
        <taxon>Bacteria</taxon>
        <taxon>Thermotogati</taxon>
        <taxon>Synergistota</taxon>
        <taxon>Synergistia</taxon>
        <taxon>Synergistales</taxon>
        <taxon>Acetomicrobiaceae</taxon>
        <taxon>Acetomicrobium</taxon>
    </lineage>
</organism>
<dbReference type="SUPFAM" id="SSF116726">
    <property type="entry name" value="TrkA C-terminal domain-like"/>
    <property type="match status" value="2"/>
</dbReference>
<dbReference type="AlphaFoldDB" id="I4BWK3"/>
<dbReference type="InterPro" id="IPR050721">
    <property type="entry name" value="Trk_Ktr_HKT_K-transport"/>
</dbReference>
<dbReference type="Proteomes" id="UP000006061">
    <property type="component" value="Chromosome"/>
</dbReference>
<sequence>MGGGSVGFSVAKNLVEQGHDVIVIEQDEDRAARIDDMLDVMVVTGNGARPQVLAQAGVHQGGDVNLLIACTDRDEVNILSCWIAKKAGVKHVISRARSLEFTDSRIWADALGIDEMISPERSVAGVIEDMLSMRSVIVSDELWNGIACLYAMKVKKGALLEGRPLKEVKDLRPDVDALIVYIDRQGEGGFIPRGNTVLKEGDLCYVVTLKKNAHLLEKLFGIEDSFRLRRIMIAGGGKIGFQIARRFEIHHKDVDVRLIDLDPEKCERLSKELSKTLILQGDVVDEDVLLSEGIDETDGFVATTANDELNILAAILAKDLGAKRSIAIVRNDTYRKLEGRLLLDAMVNPHEALVGAIMRFVTLRTKGAIMSTIKQLNAEMVDLIIPEDAYVVGKKIMDLHISPMAIVVLIQRGEDIFVPNGMTVLKQGDRVLLYLKAPNDERILHMFIKQEKD</sequence>
<dbReference type="Pfam" id="PF02080">
    <property type="entry name" value="TrkA_C"/>
    <property type="match status" value="2"/>
</dbReference>
<dbReference type="HOGENOM" id="CLU_046525_0_3_0"/>
<dbReference type="NCBIfam" id="NF007039">
    <property type="entry name" value="PRK09496.3-2"/>
    <property type="match status" value="1"/>
</dbReference>
<dbReference type="KEGG" id="amo:Anamo_1035"/>
<dbReference type="eggNOG" id="COG0569">
    <property type="taxonomic scope" value="Bacteria"/>
</dbReference>
<dbReference type="GO" id="GO:0006813">
    <property type="term" value="P:potassium ion transport"/>
    <property type="evidence" value="ECO:0007669"/>
    <property type="project" value="InterPro"/>
</dbReference>
<dbReference type="InterPro" id="IPR006037">
    <property type="entry name" value="RCK_C"/>
</dbReference>
<dbReference type="InterPro" id="IPR003148">
    <property type="entry name" value="RCK_N"/>
</dbReference>
<feature type="domain" description="RCK C-terminal" evidence="4">
    <location>
        <begin position="368"/>
        <end position="449"/>
    </location>
</feature>